<keyword evidence="9" id="KW-0999">Mitochondrion inner membrane</keyword>
<organism evidence="18 19">
    <name type="scientific">Gekko japonicus</name>
    <name type="common">Schlegel's Japanese gecko</name>
    <dbReference type="NCBI Taxonomy" id="146911"/>
    <lineage>
        <taxon>Eukaryota</taxon>
        <taxon>Metazoa</taxon>
        <taxon>Chordata</taxon>
        <taxon>Craniata</taxon>
        <taxon>Vertebrata</taxon>
        <taxon>Euteleostomi</taxon>
        <taxon>Lepidosauria</taxon>
        <taxon>Squamata</taxon>
        <taxon>Bifurcata</taxon>
        <taxon>Gekkota</taxon>
        <taxon>Gekkonidae</taxon>
        <taxon>Gekkoninae</taxon>
        <taxon>Gekko</taxon>
    </lineage>
</organism>
<keyword evidence="12" id="KW-0007">Acetylation</keyword>
<dbReference type="CDD" id="cd22902">
    <property type="entry name" value="NDUFA3"/>
    <property type="match status" value="1"/>
</dbReference>
<dbReference type="Pfam" id="PF14987">
    <property type="entry name" value="NADHdh_A3"/>
    <property type="match status" value="1"/>
</dbReference>
<keyword evidence="13" id="KW-0496">Mitochondrion</keyword>
<keyword evidence="18" id="KW-1185">Reference proteome</keyword>
<evidence type="ECO:0000256" key="8">
    <source>
        <dbReference type="ARBA" id="ARBA00022692"/>
    </source>
</evidence>
<evidence type="ECO:0000256" key="12">
    <source>
        <dbReference type="ARBA" id="ARBA00022990"/>
    </source>
</evidence>
<evidence type="ECO:0000256" key="1">
    <source>
        <dbReference type="ARBA" id="ARBA00003195"/>
    </source>
</evidence>
<name>A0ABM1K861_GEKJA</name>
<feature type="transmembrane region" description="Helical" evidence="17">
    <location>
        <begin position="46"/>
        <end position="63"/>
    </location>
</feature>
<keyword evidence="7" id="KW-0679">Respiratory chain</keyword>
<keyword evidence="6" id="KW-0813">Transport</keyword>
<evidence type="ECO:0000256" key="9">
    <source>
        <dbReference type="ARBA" id="ARBA00022792"/>
    </source>
</evidence>
<dbReference type="Proteomes" id="UP000694871">
    <property type="component" value="Unplaced"/>
</dbReference>
<dbReference type="GeneID" id="107113145"/>
<keyword evidence="10" id="KW-0249">Electron transport</keyword>
<evidence type="ECO:0000256" key="2">
    <source>
        <dbReference type="ARBA" id="ARBA00004434"/>
    </source>
</evidence>
<comment type="subunit">
    <text evidence="4">Complex I is composed of 45 different subunits.</text>
</comment>
<dbReference type="InterPro" id="IPR026626">
    <property type="entry name" value="NDUFA3"/>
</dbReference>
<evidence type="ECO:0000256" key="13">
    <source>
        <dbReference type="ARBA" id="ARBA00023128"/>
    </source>
</evidence>
<evidence type="ECO:0000256" key="16">
    <source>
        <dbReference type="ARBA" id="ARBA00032035"/>
    </source>
</evidence>
<protein>
    <recommendedName>
        <fullName evidence="5">NADH dehydrogenase [ubiquinone] 1 alpha subcomplex subunit 3</fullName>
    </recommendedName>
    <alternativeName>
        <fullName evidence="15">Complex I-B9</fullName>
    </alternativeName>
    <alternativeName>
        <fullName evidence="16">NADH-ubiquinone oxidoreductase B9 subunit</fullName>
    </alternativeName>
</protein>
<evidence type="ECO:0000256" key="7">
    <source>
        <dbReference type="ARBA" id="ARBA00022660"/>
    </source>
</evidence>
<evidence type="ECO:0000256" key="10">
    <source>
        <dbReference type="ARBA" id="ARBA00022982"/>
    </source>
</evidence>
<evidence type="ECO:0000313" key="19">
    <source>
        <dbReference type="RefSeq" id="XP_015269898.1"/>
    </source>
</evidence>
<evidence type="ECO:0000256" key="14">
    <source>
        <dbReference type="ARBA" id="ARBA00023136"/>
    </source>
</evidence>
<proteinExistence type="inferred from homology"/>
<evidence type="ECO:0000256" key="17">
    <source>
        <dbReference type="SAM" id="Phobius"/>
    </source>
</evidence>
<evidence type="ECO:0000256" key="11">
    <source>
        <dbReference type="ARBA" id="ARBA00022989"/>
    </source>
</evidence>
<evidence type="ECO:0000313" key="18">
    <source>
        <dbReference type="Proteomes" id="UP000694871"/>
    </source>
</evidence>
<comment type="function">
    <text evidence="1">Accessory subunit of the mitochondrial membrane respiratory chain NADH dehydrogenase (Complex I), that is believed not to be involved in catalysis. Complex I functions in the transfer of electrons from NADH to the respiratory chain. The immediate electron acceptor for the enzyme is believed to be ubiquinone.</text>
</comment>
<dbReference type="PANTHER" id="PTHR15221">
    <property type="entry name" value="NADH DEHYDROGENASE [UBIQUINONE] 1 ALPHA SUBCOMPLEX SUBUNIT 3"/>
    <property type="match status" value="1"/>
</dbReference>
<evidence type="ECO:0000256" key="15">
    <source>
        <dbReference type="ARBA" id="ARBA00031425"/>
    </source>
</evidence>
<evidence type="ECO:0000256" key="3">
    <source>
        <dbReference type="ARBA" id="ARBA00008253"/>
    </source>
</evidence>
<evidence type="ECO:0000256" key="5">
    <source>
        <dbReference type="ARBA" id="ARBA00016391"/>
    </source>
</evidence>
<keyword evidence="8 17" id="KW-0812">Transmembrane</keyword>
<reference evidence="19" key="1">
    <citation type="submission" date="2025-08" db="UniProtKB">
        <authorList>
            <consortium name="RefSeq"/>
        </authorList>
    </citation>
    <scope>IDENTIFICATION</scope>
</reference>
<sequence>MRVREAGSNYETTVPRIQWACRNHSKMAVFSKVGAYLKNAWAKEPVIVASFAIGIVAVIAPWVSPYTKYSVMINEAMPYTYPVPVRDNGNMPDIPSHPCDKEGPSLEWLKNF</sequence>
<dbReference type="PANTHER" id="PTHR15221:SF0">
    <property type="entry name" value="NADH DEHYDROGENASE [UBIQUINONE] 1 ALPHA SUBCOMPLEX SUBUNIT 3"/>
    <property type="match status" value="1"/>
</dbReference>
<evidence type="ECO:0000256" key="6">
    <source>
        <dbReference type="ARBA" id="ARBA00022448"/>
    </source>
</evidence>
<keyword evidence="14 17" id="KW-0472">Membrane</keyword>
<evidence type="ECO:0000256" key="4">
    <source>
        <dbReference type="ARBA" id="ARBA00011533"/>
    </source>
</evidence>
<comment type="subcellular location">
    <subcellularLocation>
        <location evidence="2">Mitochondrion inner membrane</location>
        <topology evidence="2">Single-pass membrane protein</topology>
    </subcellularLocation>
</comment>
<accession>A0ABM1K861</accession>
<keyword evidence="11 17" id="KW-1133">Transmembrane helix</keyword>
<gene>
    <name evidence="19" type="primary">NDUFA3</name>
</gene>
<dbReference type="RefSeq" id="XP_015269898.1">
    <property type="nucleotide sequence ID" value="XM_015414412.1"/>
</dbReference>
<comment type="similarity">
    <text evidence="3">Belongs to the complex I NDUFA3 subunit family.</text>
</comment>